<gene>
    <name evidence="4" type="primary">dat</name>
    <name evidence="4" type="ORF">NCTC13163_00092</name>
</gene>
<dbReference type="OrthoDB" id="9805628at2"/>
<dbReference type="GO" id="GO:0005829">
    <property type="term" value="C:cytosol"/>
    <property type="evidence" value="ECO:0007669"/>
    <property type="project" value="TreeGrafter"/>
</dbReference>
<dbReference type="GO" id="GO:0047810">
    <property type="term" value="F:D-alanine-2-oxoglutarate aminotransferase activity"/>
    <property type="evidence" value="ECO:0007669"/>
    <property type="project" value="UniProtKB-EC"/>
</dbReference>
<dbReference type="STRING" id="1397694.GCA_000702585_00615"/>
<dbReference type="PANTHER" id="PTHR42743">
    <property type="entry name" value="AMINO-ACID AMINOTRANSFERASE"/>
    <property type="match status" value="1"/>
</dbReference>
<accession>A0A377FPM3</accession>
<dbReference type="GO" id="GO:0046394">
    <property type="term" value="P:carboxylic acid biosynthetic process"/>
    <property type="evidence" value="ECO:0007669"/>
    <property type="project" value="UniProtKB-ARBA"/>
</dbReference>
<comment type="similarity">
    <text evidence="2">Belongs to the class-IV pyridoxal-phosphate-dependent aminotransferase family.</text>
</comment>
<proteinExistence type="inferred from homology"/>
<dbReference type="PANTHER" id="PTHR42743:SF11">
    <property type="entry name" value="AMINODEOXYCHORISMATE LYASE"/>
    <property type="match status" value="1"/>
</dbReference>
<protein>
    <submittedName>
        <fullName evidence="4">D-alanine aminotransferase</fullName>
        <ecNumber evidence="4">2.6.1.21</ecNumber>
    </submittedName>
</protein>
<dbReference type="Pfam" id="PF01063">
    <property type="entry name" value="Aminotran_4"/>
    <property type="match status" value="1"/>
</dbReference>
<keyword evidence="4" id="KW-0032">Aminotransferase</keyword>
<dbReference type="RefSeq" id="WP_029334032.1">
    <property type="nucleotide sequence ID" value="NZ_UGGP01000001.1"/>
</dbReference>
<dbReference type="Proteomes" id="UP000254060">
    <property type="component" value="Unassembled WGS sequence"/>
</dbReference>
<dbReference type="InterPro" id="IPR036038">
    <property type="entry name" value="Aminotransferase-like"/>
</dbReference>
<organism evidence="4 5">
    <name type="scientific">Exiguobacterium aurantiacum</name>
    <dbReference type="NCBI Taxonomy" id="33987"/>
    <lineage>
        <taxon>Bacteria</taxon>
        <taxon>Bacillati</taxon>
        <taxon>Bacillota</taxon>
        <taxon>Bacilli</taxon>
        <taxon>Bacillales</taxon>
        <taxon>Bacillales Family XII. Incertae Sedis</taxon>
        <taxon>Exiguobacterium</taxon>
    </lineage>
</organism>
<dbReference type="Gene3D" id="3.30.470.10">
    <property type="match status" value="1"/>
</dbReference>
<dbReference type="InterPro" id="IPR043131">
    <property type="entry name" value="BCAT-like_N"/>
</dbReference>
<dbReference type="EC" id="2.6.1.21" evidence="4"/>
<evidence type="ECO:0000256" key="2">
    <source>
        <dbReference type="ARBA" id="ARBA00009320"/>
    </source>
</evidence>
<dbReference type="EMBL" id="UGGP01000001">
    <property type="protein sequence ID" value="STO06772.1"/>
    <property type="molecule type" value="Genomic_DNA"/>
</dbReference>
<evidence type="ECO:0000313" key="5">
    <source>
        <dbReference type="Proteomes" id="UP000254060"/>
    </source>
</evidence>
<dbReference type="InterPro" id="IPR050571">
    <property type="entry name" value="Class-IV_PLP-Dep_Aminotrnsfr"/>
</dbReference>
<name>A0A377FPM3_9BACL</name>
<reference evidence="4 5" key="1">
    <citation type="submission" date="2018-06" db="EMBL/GenBank/DDBJ databases">
        <authorList>
            <consortium name="Pathogen Informatics"/>
            <person name="Doyle S."/>
        </authorList>
    </citation>
    <scope>NUCLEOTIDE SEQUENCE [LARGE SCALE GENOMIC DNA]</scope>
    <source>
        <strain evidence="4 5">NCTC13163</strain>
    </source>
</reference>
<keyword evidence="3" id="KW-0663">Pyridoxal phosphate</keyword>
<evidence type="ECO:0000256" key="1">
    <source>
        <dbReference type="ARBA" id="ARBA00001933"/>
    </source>
</evidence>
<dbReference type="Gene3D" id="3.20.10.10">
    <property type="entry name" value="D-amino Acid Aminotransferase, subunit A, domain 2"/>
    <property type="match status" value="1"/>
</dbReference>
<evidence type="ECO:0000256" key="3">
    <source>
        <dbReference type="ARBA" id="ARBA00022898"/>
    </source>
</evidence>
<dbReference type="InterPro" id="IPR001544">
    <property type="entry name" value="Aminotrans_IV"/>
</dbReference>
<keyword evidence="4" id="KW-0808">Transferase</keyword>
<dbReference type="CDD" id="cd00449">
    <property type="entry name" value="PLPDE_IV"/>
    <property type="match status" value="1"/>
</dbReference>
<dbReference type="SUPFAM" id="SSF56752">
    <property type="entry name" value="D-aminoacid aminotransferase-like PLP-dependent enzymes"/>
    <property type="match status" value="1"/>
</dbReference>
<dbReference type="AlphaFoldDB" id="A0A377FPM3"/>
<comment type="cofactor">
    <cofactor evidence="1">
        <name>pyridoxal 5'-phosphate</name>
        <dbReference type="ChEBI" id="CHEBI:597326"/>
    </cofactor>
</comment>
<evidence type="ECO:0000313" key="4">
    <source>
        <dbReference type="EMBL" id="STO06772.1"/>
    </source>
</evidence>
<dbReference type="InterPro" id="IPR043132">
    <property type="entry name" value="BCAT-like_C"/>
</dbReference>
<sequence>MWLWHNGELRGSDEVTIPVYDHGFLYGMGLFETFRTFEGHPFLWDAHWERLEKSMEALWIDLPYKKQDIEQAIQDVTRQNNAPNLYIRLNVSAGVAPLGLHDGRYVRPNVTLLVKPLPDAFEPVEKTLEALPFPRSRPEAAFRLKSHHYMNNILGKRALVDRTAEGLFADETGRVVEGLVSNVCWTDGDGRLWTTPLSTGALAGVTRQWVIDTFDVSERDVTFAQLAEATEIWLTNSVQQIAPVTEFAGKRFPGRRGEHFIDAWSVLIQTIEKESAK</sequence>